<keyword evidence="1" id="KW-0732">Signal</keyword>
<feature type="chain" id="PRO_5046102344" description="Secreted protein" evidence="1">
    <location>
        <begin position="28"/>
        <end position="117"/>
    </location>
</feature>
<evidence type="ECO:0000313" key="2">
    <source>
        <dbReference type="EMBL" id="GAA4965477.1"/>
    </source>
</evidence>
<dbReference type="Proteomes" id="UP001500466">
    <property type="component" value="Unassembled WGS sequence"/>
</dbReference>
<gene>
    <name evidence="2" type="ORF">GCM10023205_32290</name>
</gene>
<proteinExistence type="predicted"/>
<dbReference type="RefSeq" id="WP_345676168.1">
    <property type="nucleotide sequence ID" value="NZ_BAABHS010000010.1"/>
</dbReference>
<sequence>MIKRTVAAGLLVGGISAVLLPASAAQAADMPFPPPNGDWTASDMLQQGTGEVFTAMGETVAPVGDTLAPATQAMPDLHAATQAVPDLETAAQAVPHVGGLKHAVPLQNPLGGLGLPQ</sequence>
<feature type="signal peptide" evidence="1">
    <location>
        <begin position="1"/>
        <end position="27"/>
    </location>
</feature>
<name>A0ABP9HAE5_9ACTN</name>
<protein>
    <recommendedName>
        <fullName evidence="4">Secreted protein</fullName>
    </recommendedName>
</protein>
<accession>A0ABP9HAE5</accession>
<evidence type="ECO:0008006" key="4">
    <source>
        <dbReference type="Google" id="ProtNLM"/>
    </source>
</evidence>
<evidence type="ECO:0000256" key="1">
    <source>
        <dbReference type="SAM" id="SignalP"/>
    </source>
</evidence>
<comment type="caution">
    <text evidence="2">The sequence shown here is derived from an EMBL/GenBank/DDBJ whole genome shotgun (WGS) entry which is preliminary data.</text>
</comment>
<evidence type="ECO:0000313" key="3">
    <source>
        <dbReference type="Proteomes" id="UP001500466"/>
    </source>
</evidence>
<organism evidence="2 3">
    <name type="scientific">Yinghuangia aomiensis</name>
    <dbReference type="NCBI Taxonomy" id="676205"/>
    <lineage>
        <taxon>Bacteria</taxon>
        <taxon>Bacillati</taxon>
        <taxon>Actinomycetota</taxon>
        <taxon>Actinomycetes</taxon>
        <taxon>Kitasatosporales</taxon>
        <taxon>Streptomycetaceae</taxon>
        <taxon>Yinghuangia</taxon>
    </lineage>
</organism>
<reference evidence="3" key="1">
    <citation type="journal article" date="2019" name="Int. J. Syst. Evol. Microbiol.">
        <title>The Global Catalogue of Microorganisms (GCM) 10K type strain sequencing project: providing services to taxonomists for standard genome sequencing and annotation.</title>
        <authorList>
            <consortium name="The Broad Institute Genomics Platform"/>
            <consortium name="The Broad Institute Genome Sequencing Center for Infectious Disease"/>
            <person name="Wu L."/>
            <person name="Ma J."/>
        </authorList>
    </citation>
    <scope>NUCLEOTIDE SEQUENCE [LARGE SCALE GENOMIC DNA]</scope>
    <source>
        <strain evidence="3">JCM 17986</strain>
    </source>
</reference>
<keyword evidence="3" id="KW-1185">Reference proteome</keyword>
<dbReference type="EMBL" id="BAABHS010000010">
    <property type="protein sequence ID" value="GAA4965477.1"/>
    <property type="molecule type" value="Genomic_DNA"/>
</dbReference>